<evidence type="ECO:0000313" key="1">
    <source>
        <dbReference type="EMBL" id="MBX50777.1"/>
    </source>
</evidence>
<sequence>MKLFKSRNLQGYFDQWHTRNRRSRMIIFFYIEKMGKYISERESKSQGYKLG</sequence>
<reference evidence="1" key="1">
    <citation type="submission" date="2018-02" db="EMBL/GenBank/DDBJ databases">
        <title>Rhizophora mucronata_Transcriptome.</title>
        <authorList>
            <person name="Meera S.P."/>
            <person name="Sreeshan A."/>
            <person name="Augustine A."/>
        </authorList>
    </citation>
    <scope>NUCLEOTIDE SEQUENCE</scope>
    <source>
        <tissue evidence="1">Leaf</tissue>
    </source>
</reference>
<proteinExistence type="predicted"/>
<organism evidence="1">
    <name type="scientific">Rhizophora mucronata</name>
    <name type="common">Asiatic mangrove</name>
    <dbReference type="NCBI Taxonomy" id="61149"/>
    <lineage>
        <taxon>Eukaryota</taxon>
        <taxon>Viridiplantae</taxon>
        <taxon>Streptophyta</taxon>
        <taxon>Embryophyta</taxon>
        <taxon>Tracheophyta</taxon>
        <taxon>Spermatophyta</taxon>
        <taxon>Magnoliopsida</taxon>
        <taxon>eudicotyledons</taxon>
        <taxon>Gunneridae</taxon>
        <taxon>Pentapetalae</taxon>
        <taxon>rosids</taxon>
        <taxon>fabids</taxon>
        <taxon>Malpighiales</taxon>
        <taxon>Rhizophoraceae</taxon>
        <taxon>Rhizophora</taxon>
    </lineage>
</organism>
<name>A0A2P2P7W7_RHIMU</name>
<accession>A0A2P2P7W7</accession>
<dbReference type="AlphaFoldDB" id="A0A2P2P7W7"/>
<protein>
    <submittedName>
        <fullName evidence="1">Uncharacterized protein</fullName>
    </submittedName>
</protein>
<dbReference type="EMBL" id="GGEC01070293">
    <property type="protein sequence ID" value="MBX50777.1"/>
    <property type="molecule type" value="Transcribed_RNA"/>
</dbReference>